<keyword evidence="2" id="KW-1185">Reference proteome</keyword>
<dbReference type="SUPFAM" id="SSF56281">
    <property type="entry name" value="Metallo-hydrolase/oxidoreductase"/>
    <property type="match status" value="1"/>
</dbReference>
<dbReference type="InterPro" id="IPR036866">
    <property type="entry name" value="RibonucZ/Hydroxyglut_hydro"/>
</dbReference>
<dbReference type="GeneID" id="73349578"/>
<evidence type="ECO:0000313" key="2">
    <source>
        <dbReference type="Proteomes" id="UP000830671"/>
    </source>
</evidence>
<dbReference type="RefSeq" id="XP_049151714.1">
    <property type="nucleotide sequence ID" value="XM_049294568.1"/>
</dbReference>
<evidence type="ECO:0000313" key="1">
    <source>
        <dbReference type="EMBL" id="UQC90113.1"/>
    </source>
</evidence>
<evidence type="ECO:0008006" key="3">
    <source>
        <dbReference type="Google" id="ProtNLM"/>
    </source>
</evidence>
<dbReference type="Proteomes" id="UP000830671">
    <property type="component" value="Chromosome 8"/>
</dbReference>
<dbReference type="Gene3D" id="3.60.15.10">
    <property type="entry name" value="Ribonuclease Z/Hydroxyacylglutathione hydrolase-like"/>
    <property type="match status" value="1"/>
</dbReference>
<dbReference type="AlphaFoldDB" id="A0A9Q8WNH5"/>
<accession>A0A9Q8WNH5</accession>
<reference evidence="1" key="1">
    <citation type="journal article" date="2021" name="Mol. Plant Microbe Interact.">
        <title>Complete Genome Sequence of the Plant-Pathogenic Fungus Colletotrichum lupini.</title>
        <authorList>
            <person name="Baroncelli R."/>
            <person name="Pensec F."/>
            <person name="Da Lio D."/>
            <person name="Boufleur T."/>
            <person name="Vicente I."/>
            <person name="Sarrocco S."/>
            <person name="Picot A."/>
            <person name="Baraldi E."/>
            <person name="Sukno S."/>
            <person name="Thon M."/>
            <person name="Le Floch G."/>
        </authorList>
    </citation>
    <scope>NUCLEOTIDE SEQUENCE</scope>
    <source>
        <strain evidence="1">IMI 504893</strain>
    </source>
</reference>
<dbReference type="KEGG" id="clup:CLUP02_15644"/>
<name>A0A9Q8WNH5_9PEZI</name>
<gene>
    <name evidence="1" type="ORF">CLUP02_15644</name>
</gene>
<protein>
    <recommendedName>
        <fullName evidence="3">Metallo-beta-lactamase domain-containing protein</fullName>
    </recommendedName>
</protein>
<organism evidence="1 2">
    <name type="scientific">Colletotrichum lupini</name>
    <dbReference type="NCBI Taxonomy" id="145971"/>
    <lineage>
        <taxon>Eukaryota</taxon>
        <taxon>Fungi</taxon>
        <taxon>Dikarya</taxon>
        <taxon>Ascomycota</taxon>
        <taxon>Pezizomycotina</taxon>
        <taxon>Sordariomycetes</taxon>
        <taxon>Hypocreomycetidae</taxon>
        <taxon>Glomerellales</taxon>
        <taxon>Glomerellaceae</taxon>
        <taxon>Colletotrichum</taxon>
        <taxon>Colletotrichum acutatum species complex</taxon>
    </lineage>
</organism>
<sequence length="587" mass="64017">MFRVTIRGPVSRLISESVAHAFSWSVPHPIAKMFVRHISLVLLAAAQYTLGHLHSRQDGTTQDPAVLLALGIEALGGREAISSLQSLTYVGETILRGRTLMMGISVAGVDNAAVTAGRQNISFAFDETHVKQRIDKIAALGPGWTFGRANLMPMDFSIVAEGGESGYAAVTRGSYNLYNPSGEPQGYLDVCLRRDYFDDLPNRHIKILSNNKFTTRQGETGAGITLAGVHDDTLELTVLFDPATNLPYIIRSYEDHPFFGASTHDLLVHDYAEVNGVQIPQRFKTIYNGKHLIGDYRADQTIINDSLPRDFFAVPGNGTVPESSVPNRNVQYSFSEIGETSANFLWPGAYAGTKESIAASISQPLQDLPGFWTISPGGDLGMRQGLVELEDGSVIVLDAPPHQSKLVIEWVQTNLGKNITHVWPTHHHHDHAFGVVDYVAQGARLIVPEHAAGYYTTVPREQVVSYPRGGSYVLKDSKLQLALVDMEATIHAEDHGYALVIPSCPVETSSSAIFDADHGNLAFIETFDHAAVQELLNSLTRDKVPGNAHSFFPSHGPAGNITDLISVSGFMYPSFSPKEFVHSQMAC</sequence>
<proteinExistence type="predicted"/>
<dbReference type="EMBL" id="CP019480">
    <property type="protein sequence ID" value="UQC90113.1"/>
    <property type="molecule type" value="Genomic_DNA"/>
</dbReference>